<dbReference type="Pfam" id="PF08243">
    <property type="entry name" value="SPT2"/>
    <property type="match status" value="1"/>
</dbReference>
<feature type="compositionally biased region" description="Acidic residues" evidence="3">
    <location>
        <begin position="252"/>
        <end position="270"/>
    </location>
</feature>
<proteinExistence type="inferred from homology"/>
<protein>
    <submittedName>
        <fullName evidence="4">KLLA0F14487p</fullName>
    </submittedName>
</protein>
<dbReference type="FunCoup" id="Q6CK08">
    <property type="interactions" value="475"/>
</dbReference>
<feature type="region of interest" description="Disordered" evidence="3">
    <location>
        <begin position="55"/>
        <end position="277"/>
    </location>
</feature>
<dbReference type="Proteomes" id="UP000000598">
    <property type="component" value="Chromosome F"/>
</dbReference>
<evidence type="ECO:0000256" key="3">
    <source>
        <dbReference type="SAM" id="MobiDB-lite"/>
    </source>
</evidence>
<feature type="compositionally biased region" description="Basic and acidic residues" evidence="3">
    <location>
        <begin position="191"/>
        <end position="205"/>
    </location>
</feature>
<dbReference type="InterPro" id="IPR013256">
    <property type="entry name" value="Chromatin_SPT2"/>
</dbReference>
<dbReference type="PaxDb" id="284590-Q6CK08"/>
<dbReference type="OMA" id="IWAMFNR"/>
<dbReference type="STRING" id="284590.Q6CK08"/>
<feature type="compositionally biased region" description="Polar residues" evidence="3">
    <location>
        <begin position="9"/>
        <end position="31"/>
    </location>
</feature>
<accession>Q6CK08</accession>
<evidence type="ECO:0000256" key="1">
    <source>
        <dbReference type="ARBA" id="ARBA00006461"/>
    </source>
</evidence>
<dbReference type="InParanoid" id="Q6CK08"/>
<sequence length="302" mass="34940">MSFLAKLQQLKQTTKINEPNHSANQNKAKSLQSEEKLLPKDYVREVDPAIQRLKEARRLKQGISSTSTKPAAKARHKASSPKDEAPIYKKKPGVNTTSGKYPVVVPKREPIKKLSFDELMKRAEQKSREGPKEDKKPLPKKLGFDKAAKPKAATKDAKPVKEPKSKVMVKSFNRFAQPNEKLAKKLKLKEKKQIMARHGDQHYDSENDEDLSDFIEDDDLDECEQGSKSQPYDRDEIWSIFNKGSKRKYFDSDDDDDMEANEMEIFEEEERATKMAKLEDKREQAWLKEHEKRKKKLKKSHS</sequence>
<keyword evidence="5" id="KW-1185">Reference proteome</keyword>
<evidence type="ECO:0000256" key="2">
    <source>
        <dbReference type="ARBA" id="ARBA00023054"/>
    </source>
</evidence>
<dbReference type="KEGG" id="kla:KLLA0_F14487g"/>
<comment type="similarity">
    <text evidence="1">Belongs to the SPT2 family.</text>
</comment>
<keyword evidence="2" id="KW-0175">Coiled coil</keyword>
<feature type="compositionally biased region" description="Basic and acidic residues" evidence="3">
    <location>
        <begin position="32"/>
        <end position="41"/>
    </location>
</feature>
<gene>
    <name evidence="4" type="ORF">KLLA0_F14487g</name>
</gene>
<feature type="compositionally biased region" description="Basic and acidic residues" evidence="3">
    <location>
        <begin position="106"/>
        <end position="165"/>
    </location>
</feature>
<organism evidence="4 5">
    <name type="scientific">Kluyveromyces lactis (strain ATCC 8585 / CBS 2359 / DSM 70799 / NBRC 1267 / NRRL Y-1140 / WM37)</name>
    <name type="common">Yeast</name>
    <name type="synonym">Candida sphaerica</name>
    <dbReference type="NCBI Taxonomy" id="284590"/>
    <lineage>
        <taxon>Eukaryota</taxon>
        <taxon>Fungi</taxon>
        <taxon>Dikarya</taxon>
        <taxon>Ascomycota</taxon>
        <taxon>Saccharomycotina</taxon>
        <taxon>Saccharomycetes</taxon>
        <taxon>Saccharomycetales</taxon>
        <taxon>Saccharomycetaceae</taxon>
        <taxon>Kluyveromyces</taxon>
    </lineage>
</organism>
<evidence type="ECO:0000313" key="4">
    <source>
        <dbReference type="EMBL" id="CAG98439.1"/>
    </source>
</evidence>
<feature type="region of interest" description="Disordered" evidence="3">
    <location>
        <begin position="1"/>
        <end position="41"/>
    </location>
</feature>
<name>Q6CK08_KLULA</name>
<reference evidence="4 5" key="1">
    <citation type="journal article" date="2004" name="Nature">
        <title>Genome evolution in yeasts.</title>
        <authorList>
            <consortium name="Genolevures"/>
            <person name="Dujon B."/>
            <person name="Sherman D."/>
            <person name="Fischer G."/>
            <person name="Durrens P."/>
            <person name="Casaregola S."/>
            <person name="Lafontaine I."/>
            <person name="de Montigny J."/>
            <person name="Marck C."/>
            <person name="Neuveglise C."/>
            <person name="Talla E."/>
            <person name="Goffard N."/>
            <person name="Frangeul L."/>
            <person name="Aigle M."/>
            <person name="Anthouard V."/>
            <person name="Babour A."/>
            <person name="Barbe V."/>
            <person name="Barnay S."/>
            <person name="Blanchin S."/>
            <person name="Beckerich J.M."/>
            <person name="Beyne E."/>
            <person name="Bleykasten C."/>
            <person name="Boisrame A."/>
            <person name="Boyer J."/>
            <person name="Cattolico L."/>
            <person name="Confanioleri F."/>
            <person name="de Daruvar A."/>
            <person name="Despons L."/>
            <person name="Fabre E."/>
            <person name="Fairhead C."/>
            <person name="Ferry-Dumazet H."/>
            <person name="Groppi A."/>
            <person name="Hantraye F."/>
            <person name="Hennequin C."/>
            <person name="Jauniaux N."/>
            <person name="Joyet P."/>
            <person name="Kachouri R."/>
            <person name="Kerrest A."/>
            <person name="Koszul R."/>
            <person name="Lemaire M."/>
            <person name="Lesur I."/>
            <person name="Ma L."/>
            <person name="Muller H."/>
            <person name="Nicaud J.M."/>
            <person name="Nikolski M."/>
            <person name="Oztas S."/>
            <person name="Ozier-Kalogeropoulos O."/>
            <person name="Pellenz S."/>
            <person name="Potier S."/>
            <person name="Richard G.F."/>
            <person name="Straub M.L."/>
            <person name="Suleau A."/>
            <person name="Swennene D."/>
            <person name="Tekaia F."/>
            <person name="Wesolowski-Louvel M."/>
            <person name="Westhof E."/>
            <person name="Wirth B."/>
            <person name="Zeniou-Meyer M."/>
            <person name="Zivanovic I."/>
            <person name="Bolotin-Fukuhara M."/>
            <person name="Thierry A."/>
            <person name="Bouchier C."/>
            <person name="Caudron B."/>
            <person name="Scarpelli C."/>
            <person name="Gaillardin C."/>
            <person name="Weissenbach J."/>
            <person name="Wincker P."/>
            <person name="Souciet J.L."/>
        </authorList>
    </citation>
    <scope>NUCLEOTIDE SEQUENCE [LARGE SCALE GENOMIC DNA]</scope>
    <source>
        <strain evidence="5">ATCC 8585 / CBS 2359 / DSM 70799 / NBRC 1267 / NRRL Y-1140 / WM37</strain>
    </source>
</reference>
<dbReference type="HOGENOM" id="CLU_069667_0_0_1"/>
<dbReference type="EMBL" id="CR382126">
    <property type="protein sequence ID" value="CAG98439.1"/>
    <property type="molecule type" value="Genomic_DNA"/>
</dbReference>
<dbReference type="eggNOG" id="ENOG502QRG5">
    <property type="taxonomic scope" value="Eukaryota"/>
</dbReference>
<evidence type="ECO:0000313" key="5">
    <source>
        <dbReference type="Proteomes" id="UP000000598"/>
    </source>
</evidence>
<feature type="compositionally biased region" description="Acidic residues" evidence="3">
    <location>
        <begin position="206"/>
        <end position="224"/>
    </location>
</feature>
<dbReference type="SMART" id="SM00784">
    <property type="entry name" value="SPT2"/>
    <property type="match status" value="1"/>
</dbReference>
<dbReference type="AlphaFoldDB" id="Q6CK08"/>